<dbReference type="EMBL" id="CP039393">
    <property type="protein sequence ID" value="QCD35519.1"/>
    <property type="molecule type" value="Genomic_DNA"/>
</dbReference>
<dbReference type="GeneID" id="82152553"/>
<reference evidence="2 3" key="1">
    <citation type="submission" date="2019-02" db="EMBL/GenBank/DDBJ databases">
        <title>Isolation and identification of novel species under the genus Muribaculum.</title>
        <authorList>
            <person name="Miyake S."/>
            <person name="Ding Y."/>
            <person name="Low A."/>
            <person name="Soh M."/>
            <person name="Seedorf H."/>
        </authorList>
    </citation>
    <scope>NUCLEOTIDE SEQUENCE [LARGE SCALE GENOMIC DNA]</scope>
    <source>
        <strain evidence="2 3">TLL-A4</strain>
    </source>
</reference>
<dbReference type="OrthoDB" id="1044050at2"/>
<accession>A0A4P7VPW6</accession>
<dbReference type="Pfam" id="PF21977">
    <property type="entry name" value="DUF6926"/>
    <property type="match status" value="1"/>
</dbReference>
<dbReference type="Proteomes" id="UP000297031">
    <property type="component" value="Chromosome"/>
</dbReference>
<dbReference type="AlphaFoldDB" id="A0A4P7VPW6"/>
<sequence>MEFFIEPIPTWALCYLINGDPTGLTDDEIAMIDKWYADNKVQTVTTASEAEGESNPYFSHFPAFGLPAEVTDCHVMTF</sequence>
<dbReference type="KEGG" id="mgod:E7746_06225"/>
<evidence type="ECO:0000259" key="1">
    <source>
        <dbReference type="Pfam" id="PF21977"/>
    </source>
</evidence>
<protein>
    <recommendedName>
        <fullName evidence="1">DUF6926 domain-containing protein</fullName>
    </recommendedName>
</protein>
<name>A0A4P7VPW6_9BACT</name>
<evidence type="ECO:0000313" key="2">
    <source>
        <dbReference type="EMBL" id="QCD35519.1"/>
    </source>
</evidence>
<dbReference type="InterPro" id="IPR053839">
    <property type="entry name" value="DUF6926"/>
</dbReference>
<dbReference type="RefSeq" id="WP_016278667.1">
    <property type="nucleotide sequence ID" value="NZ_CP039393.1"/>
</dbReference>
<evidence type="ECO:0000313" key="3">
    <source>
        <dbReference type="Proteomes" id="UP000297031"/>
    </source>
</evidence>
<feature type="domain" description="DUF6926" evidence="1">
    <location>
        <begin position="5"/>
        <end position="77"/>
    </location>
</feature>
<gene>
    <name evidence="2" type="ORF">E7746_06225</name>
</gene>
<proteinExistence type="predicted"/>
<organism evidence="2 3">
    <name type="scientific">Muribaculum gordoncarteri</name>
    <dbReference type="NCBI Taxonomy" id="2530390"/>
    <lineage>
        <taxon>Bacteria</taxon>
        <taxon>Pseudomonadati</taxon>
        <taxon>Bacteroidota</taxon>
        <taxon>Bacteroidia</taxon>
        <taxon>Bacteroidales</taxon>
        <taxon>Muribaculaceae</taxon>
        <taxon>Muribaculum</taxon>
    </lineage>
</organism>
<keyword evidence="3" id="KW-1185">Reference proteome</keyword>